<sequence length="291" mass="31520">MFMEVFVKRFYKHFFSVFFALGLVFYLSSCTTFMSGIESAKLQTQAKMSNTIFLNPVGPSEKTVYVQIRNTSQVPMPNLKAMVAQKIQANGYRIVEDPKQAHYWLQANVLYMGKETKFATFDGALAGGFGGALAGASIGQGYGQGGAALAGAAVGSLLGAAVGSAIHVDTYLGIVDIQVSERVNGTIKQTVTSNYSQGESGPVSGATITHKSSGSYNSNANYTQGTYGTNSTTQIQENKEGTWVTSQYERETNYQAYRTRIVVEAKQTNMDLKKVTPYIENLISNEIAGIF</sequence>
<evidence type="ECO:0000313" key="6">
    <source>
        <dbReference type="EMBL" id="HHS49049.1"/>
    </source>
</evidence>
<dbReference type="InterPro" id="IPR008874">
    <property type="entry name" value="TraT_complement-R"/>
</dbReference>
<keyword evidence="5" id="KW-0449">Lipoprotein</keyword>
<dbReference type="AlphaFoldDB" id="A0A7C6E9K5"/>
<dbReference type="PIRSF" id="PIRSF002859">
    <property type="entry name" value="Lipo_traT"/>
    <property type="match status" value="1"/>
</dbReference>
<comment type="subcellular location">
    <subcellularLocation>
        <location evidence="1">Cell outer membrane</location>
        <topology evidence="1">Lipid-anchor</topology>
    </subcellularLocation>
</comment>
<protein>
    <recommendedName>
        <fullName evidence="7">Conjugal transfer protein TraT</fullName>
    </recommendedName>
</protein>
<name>A0A7C6E9K5_DESAE</name>
<evidence type="ECO:0000256" key="3">
    <source>
        <dbReference type="ARBA" id="ARBA00023136"/>
    </source>
</evidence>
<evidence type="ECO:0000256" key="4">
    <source>
        <dbReference type="ARBA" id="ARBA00023139"/>
    </source>
</evidence>
<reference evidence="6" key="1">
    <citation type="journal article" date="2020" name="mSystems">
        <title>Genome- and Community-Level Interaction Insights into Carbon Utilization and Element Cycling Functions of Hydrothermarchaeota in Hydrothermal Sediment.</title>
        <authorList>
            <person name="Zhou Z."/>
            <person name="Liu Y."/>
            <person name="Xu W."/>
            <person name="Pan J."/>
            <person name="Luo Z.H."/>
            <person name="Li M."/>
        </authorList>
    </citation>
    <scope>NUCLEOTIDE SEQUENCE [LARGE SCALE GENOMIC DNA]</scope>
    <source>
        <strain evidence="6">SpSt-1135</strain>
    </source>
</reference>
<proteinExistence type="predicted"/>
<dbReference type="EMBL" id="DRZX01000210">
    <property type="protein sequence ID" value="HHS49049.1"/>
    <property type="molecule type" value="Genomic_DNA"/>
</dbReference>
<evidence type="ECO:0000256" key="5">
    <source>
        <dbReference type="ARBA" id="ARBA00023288"/>
    </source>
</evidence>
<keyword evidence="4" id="KW-0564">Palmitate</keyword>
<accession>A0A7C6E9K5</accession>
<gene>
    <name evidence="6" type="ORF">ENM99_04235</name>
</gene>
<evidence type="ECO:0008006" key="7">
    <source>
        <dbReference type="Google" id="ProtNLM"/>
    </source>
</evidence>
<evidence type="ECO:0000256" key="2">
    <source>
        <dbReference type="ARBA" id="ARBA00022729"/>
    </source>
</evidence>
<keyword evidence="2" id="KW-0732">Signal</keyword>
<dbReference type="Pfam" id="PF05818">
    <property type="entry name" value="TraT"/>
    <property type="match status" value="1"/>
</dbReference>
<dbReference type="Proteomes" id="UP000886400">
    <property type="component" value="Unassembled WGS sequence"/>
</dbReference>
<keyword evidence="3" id="KW-0472">Membrane</keyword>
<evidence type="ECO:0000256" key="1">
    <source>
        <dbReference type="ARBA" id="ARBA00004459"/>
    </source>
</evidence>
<dbReference type="GO" id="GO:0009279">
    <property type="term" value="C:cell outer membrane"/>
    <property type="evidence" value="ECO:0007669"/>
    <property type="project" value="UniProtKB-SubCell"/>
</dbReference>
<organism evidence="6">
    <name type="scientific">Desulfurella acetivorans</name>
    <dbReference type="NCBI Taxonomy" id="33002"/>
    <lineage>
        <taxon>Bacteria</taxon>
        <taxon>Pseudomonadati</taxon>
        <taxon>Campylobacterota</taxon>
        <taxon>Desulfurellia</taxon>
        <taxon>Desulfurellales</taxon>
        <taxon>Desulfurellaceae</taxon>
        <taxon>Desulfurella</taxon>
    </lineage>
</organism>
<comment type="caution">
    <text evidence="6">The sequence shown here is derived from an EMBL/GenBank/DDBJ whole genome shotgun (WGS) entry which is preliminary data.</text>
</comment>